<dbReference type="EMBL" id="LPEQ01000100">
    <property type="protein sequence ID" value="KVV43438.1"/>
    <property type="molecule type" value="Genomic_DNA"/>
</dbReference>
<sequence length="64" mass="6834">MTATRFSRFTQIHRDIAVAIDAAAGQPGMLDQTEQSIILTLADTDCLPLPDVIAAAMHAKDSAH</sequence>
<organism evidence="1 2">
    <name type="scientific">Burkholderia territorii</name>
    <dbReference type="NCBI Taxonomy" id="1503055"/>
    <lineage>
        <taxon>Bacteria</taxon>
        <taxon>Pseudomonadati</taxon>
        <taxon>Pseudomonadota</taxon>
        <taxon>Betaproteobacteria</taxon>
        <taxon>Burkholderiales</taxon>
        <taxon>Burkholderiaceae</taxon>
        <taxon>Burkholderia</taxon>
        <taxon>Burkholderia cepacia complex</taxon>
    </lineage>
</organism>
<gene>
    <name evidence="1" type="ORF">WT27_09755</name>
</gene>
<reference evidence="1 2" key="1">
    <citation type="submission" date="2015-11" db="EMBL/GenBank/DDBJ databases">
        <title>Expanding the genomic diversity of Burkholderia species for the development of highly accurate diagnostics.</title>
        <authorList>
            <person name="Sahl J."/>
            <person name="Keim P."/>
            <person name="Wagner D."/>
        </authorList>
    </citation>
    <scope>NUCLEOTIDE SEQUENCE [LARGE SCALE GENOMIC DNA]</scope>
    <source>
        <strain evidence="1 2">MSMB1301WGS</strain>
    </source>
</reference>
<name>A0A106EA38_9BURK</name>
<comment type="caution">
    <text evidence="1">The sequence shown here is derived from an EMBL/GenBank/DDBJ whole genome shotgun (WGS) entry which is preliminary data.</text>
</comment>
<dbReference type="AlphaFoldDB" id="A0A106EA38"/>
<keyword evidence="2" id="KW-1185">Reference proteome</keyword>
<evidence type="ECO:0000313" key="1">
    <source>
        <dbReference type="EMBL" id="KVV43438.1"/>
    </source>
</evidence>
<proteinExistence type="predicted"/>
<evidence type="ECO:0000313" key="2">
    <source>
        <dbReference type="Proteomes" id="UP000062317"/>
    </source>
</evidence>
<accession>A0A106EA38</accession>
<dbReference type="Proteomes" id="UP000062317">
    <property type="component" value="Unassembled WGS sequence"/>
</dbReference>
<protein>
    <submittedName>
        <fullName evidence="1">Uncharacterized protein</fullName>
    </submittedName>
</protein>